<protein>
    <submittedName>
        <fullName evidence="1">Uncharacterized protein</fullName>
    </submittedName>
</protein>
<evidence type="ECO:0000313" key="2">
    <source>
        <dbReference type="Proteomes" id="UP000000426"/>
    </source>
</evidence>
<reference evidence="1 2" key="1">
    <citation type="journal article" date="2005" name="Proc. Natl. Acad. Sci. U.S.A.">
        <title>Comparison of the complete genome sequences of Pseudomonas syringae pv. syringae B728a and pv. tomato DC3000.</title>
        <authorList>
            <person name="Feil H."/>
            <person name="Feil W.S."/>
            <person name="Chain P."/>
            <person name="Larimer F."/>
            <person name="Dibartolo G."/>
            <person name="Copeland A."/>
            <person name="Lykidis A."/>
            <person name="Trong S."/>
            <person name="Nolan M."/>
            <person name="Goltsman E."/>
            <person name="Thiel J."/>
            <person name="Malfatti S."/>
            <person name="Loper J.E."/>
            <person name="Lapidus A."/>
            <person name="Detter J.C."/>
            <person name="Land M."/>
            <person name="Richardson P.M."/>
            <person name="Kyrpides N.C."/>
            <person name="Ivanova N."/>
            <person name="Lindow S.E."/>
        </authorList>
    </citation>
    <scope>NUCLEOTIDE SEQUENCE [LARGE SCALE GENOMIC DNA]</scope>
    <source>
        <strain evidence="1 2">B728a</strain>
    </source>
</reference>
<dbReference type="Proteomes" id="UP000000426">
    <property type="component" value="Chromosome"/>
</dbReference>
<name>Q4ZNF1_PSEU2</name>
<dbReference type="KEGG" id="psb:Psyr_4291"/>
<organism evidence="1 2">
    <name type="scientific">Pseudomonas syringae pv. syringae (strain B728a)</name>
    <dbReference type="NCBI Taxonomy" id="205918"/>
    <lineage>
        <taxon>Bacteria</taxon>
        <taxon>Pseudomonadati</taxon>
        <taxon>Pseudomonadota</taxon>
        <taxon>Gammaproteobacteria</taxon>
        <taxon>Pseudomonadales</taxon>
        <taxon>Pseudomonadaceae</taxon>
        <taxon>Pseudomonas</taxon>
        <taxon>Pseudomonas syringae</taxon>
    </lineage>
</organism>
<sequence>MILAGGRGSELVRERVNIIAENASTEIPSSRASSLPQDQRCCRTSTWLENTTDLRSDPQGLKTPRTCGSELAHEEAGAVAENLYIRDYAFASKLAPTRSALLQNIYVARKHHRPAGVILKA</sequence>
<dbReference type="EMBL" id="CP000075">
    <property type="protein sequence ID" value="AAY39321.1"/>
    <property type="molecule type" value="Genomic_DNA"/>
</dbReference>
<accession>Q4ZNF1</accession>
<gene>
    <name evidence="1" type="ordered locus">Psyr_4291</name>
</gene>
<dbReference type="STRING" id="205918.Psyr_4291"/>
<dbReference type="HOGENOM" id="CLU_2036033_0_0_6"/>
<evidence type="ECO:0000313" key="1">
    <source>
        <dbReference type="EMBL" id="AAY39321.1"/>
    </source>
</evidence>
<dbReference type="OrthoDB" id="7035851at2"/>
<proteinExistence type="predicted"/>
<dbReference type="AlphaFoldDB" id="Q4ZNF1"/>